<proteinExistence type="predicted"/>
<dbReference type="Proteomes" id="UP000077315">
    <property type="component" value="Unassembled WGS sequence"/>
</dbReference>
<dbReference type="AlphaFoldDB" id="A0A162TG13"/>
<dbReference type="EMBL" id="KV441000">
    <property type="protein sequence ID" value="OAD66843.1"/>
    <property type="molecule type" value="Genomic_DNA"/>
</dbReference>
<dbReference type="InParanoid" id="A0A162TG13"/>
<dbReference type="GeneID" id="29003127"/>
<evidence type="ECO:0000313" key="1">
    <source>
        <dbReference type="EMBL" id="OAD66843.1"/>
    </source>
</evidence>
<sequence>MCNLAHQGHSIFQPNNWKHIHSVPGSVVALDRYKPFFFVVYMFKELSYFVSRNFVFDFMVLSYCKNIKEVIRISSKRGQTKRGFQTRSKAEHFGGGQPLWIITSVPVYPQNYT</sequence>
<protein>
    <submittedName>
        <fullName evidence="1">Uncharacterized protein</fullName>
    </submittedName>
</protein>
<keyword evidence="2" id="KW-1185">Reference proteome</keyword>
<organism evidence="1 2">
    <name type="scientific">Phycomyces blakesleeanus (strain ATCC 8743b / DSM 1359 / FGSC 10004 / NBRC 33097 / NRRL 1555)</name>
    <dbReference type="NCBI Taxonomy" id="763407"/>
    <lineage>
        <taxon>Eukaryota</taxon>
        <taxon>Fungi</taxon>
        <taxon>Fungi incertae sedis</taxon>
        <taxon>Mucoromycota</taxon>
        <taxon>Mucoromycotina</taxon>
        <taxon>Mucoromycetes</taxon>
        <taxon>Mucorales</taxon>
        <taxon>Phycomycetaceae</taxon>
        <taxon>Phycomyces</taxon>
    </lineage>
</organism>
<evidence type="ECO:0000313" key="2">
    <source>
        <dbReference type="Proteomes" id="UP000077315"/>
    </source>
</evidence>
<gene>
    <name evidence="1" type="ORF">PHYBLDRAFT_70166</name>
</gene>
<accession>A0A162TG13</accession>
<dbReference type="RefSeq" id="XP_018284883.1">
    <property type="nucleotide sequence ID" value="XM_018442221.1"/>
</dbReference>
<name>A0A162TG13_PHYB8</name>
<reference evidence="2" key="1">
    <citation type="submission" date="2015-06" db="EMBL/GenBank/DDBJ databases">
        <title>Expansion of signal transduction pathways in fungi by whole-genome duplication.</title>
        <authorList>
            <consortium name="DOE Joint Genome Institute"/>
            <person name="Corrochano L.M."/>
            <person name="Kuo A."/>
            <person name="Marcet-Houben M."/>
            <person name="Polaino S."/>
            <person name="Salamov A."/>
            <person name="Villalobos J.M."/>
            <person name="Alvarez M.I."/>
            <person name="Avalos J."/>
            <person name="Benito E.P."/>
            <person name="Benoit I."/>
            <person name="Burger G."/>
            <person name="Camino L.P."/>
            <person name="Canovas D."/>
            <person name="Cerda-Olmedo E."/>
            <person name="Cheng J.-F."/>
            <person name="Dominguez A."/>
            <person name="Elias M."/>
            <person name="Eslava A.P."/>
            <person name="Glaser F."/>
            <person name="Grimwood J."/>
            <person name="Gutierrez G."/>
            <person name="Heitman J."/>
            <person name="Henrissat B."/>
            <person name="Iturriaga E.A."/>
            <person name="Lang B.F."/>
            <person name="Lavin J.L."/>
            <person name="Lee S."/>
            <person name="Li W."/>
            <person name="Lindquist E."/>
            <person name="Lopez-Garcia S."/>
            <person name="Luque E.M."/>
            <person name="Marcos A.T."/>
            <person name="Martin J."/>
            <person name="McCluskey K."/>
            <person name="Medina H.R."/>
            <person name="Miralles-Duran A."/>
            <person name="Miyazaki A."/>
            <person name="Munoz-Torres E."/>
            <person name="Oguiza J.A."/>
            <person name="Ohm R."/>
            <person name="Olmedo M."/>
            <person name="Orejas M."/>
            <person name="Ortiz-Castellanos L."/>
            <person name="Pisabarro A.G."/>
            <person name="Rodriguez-Romero J."/>
            <person name="Ruiz-Herrera J."/>
            <person name="Ruiz-Vazquez R."/>
            <person name="Sanz C."/>
            <person name="Schackwitz W."/>
            <person name="Schmutz J."/>
            <person name="Shahriari M."/>
            <person name="Shelest E."/>
            <person name="Silva-Franco F."/>
            <person name="Soanes D."/>
            <person name="Syed K."/>
            <person name="Tagua V.G."/>
            <person name="Talbot N.J."/>
            <person name="Thon M."/>
            <person name="De vries R.P."/>
            <person name="Wiebenga A."/>
            <person name="Yadav J.S."/>
            <person name="Braun E.L."/>
            <person name="Baker S."/>
            <person name="Garre V."/>
            <person name="Horwitz B."/>
            <person name="Torres-Martinez S."/>
            <person name="Idnurm A."/>
            <person name="Herrera-Estrella A."/>
            <person name="Gabaldon T."/>
            <person name="Grigoriev I.V."/>
        </authorList>
    </citation>
    <scope>NUCLEOTIDE SEQUENCE [LARGE SCALE GENOMIC DNA]</scope>
    <source>
        <strain evidence="2">NRRL 1555(-)</strain>
    </source>
</reference>
<dbReference type="VEuPathDB" id="FungiDB:PHYBLDRAFT_70166"/>